<reference evidence="6" key="1">
    <citation type="submission" date="2016-10" db="EMBL/GenBank/DDBJ databases">
        <title>Chloroplast genomes as a tool to resolve red algal phylogenies: a case study in the Nemaliales.</title>
        <authorList>
            <person name="Costa J.F."/>
            <person name="Lin S.M."/>
            <person name="Macaya E.C."/>
            <person name="Fernandez-Garcia C."/>
            <person name="Verbruggen H."/>
        </authorList>
    </citation>
    <scope>NUCLEOTIDE SEQUENCE</scope>
    <source>
        <strain evidence="6">C.0024</strain>
    </source>
</reference>
<geneLocation type="chloroplast" evidence="6"/>
<comment type="subcellular location">
    <subcellularLocation>
        <location evidence="1">Plastid</location>
    </subcellularLocation>
</comment>
<dbReference type="GO" id="GO:0009536">
    <property type="term" value="C:plastid"/>
    <property type="evidence" value="ECO:0007669"/>
    <property type="project" value="UniProtKB-SubCell"/>
</dbReference>
<sequence length="65" mass="7797">MYIFWENVWKFPRFLISVCVGFFLTAAYPFFQLSKNKKMLYLILFIFSLLSGIFYTILKSMLGYS</sequence>
<dbReference type="GeneID" id="30000293"/>
<dbReference type="RefSeq" id="YP_009315826.1">
    <property type="nucleotide sequence ID" value="NC_031668.1"/>
</dbReference>
<comment type="similarity">
    <text evidence="2">Belongs to the ycf33 family.</text>
</comment>
<dbReference type="InterPro" id="IPR008470">
    <property type="entry name" value="Uncharacterised_Ycf33"/>
</dbReference>
<feature type="transmembrane region" description="Helical" evidence="5">
    <location>
        <begin position="12"/>
        <end position="31"/>
    </location>
</feature>
<keyword evidence="4 6" id="KW-0934">Plastid</keyword>
<evidence type="ECO:0000256" key="4">
    <source>
        <dbReference type="ARBA" id="ARBA00022640"/>
    </source>
</evidence>
<name>A0A1G4P0S4_9FLOR</name>
<evidence type="ECO:0000313" key="6">
    <source>
        <dbReference type="EMBL" id="SCW24484.1"/>
    </source>
</evidence>
<gene>
    <name evidence="6" type="primary">ycf33</name>
    <name evidence="6" type="ORF">C00024_201</name>
</gene>
<keyword evidence="5" id="KW-1133">Transmembrane helix</keyword>
<reference evidence="6" key="2">
    <citation type="submission" date="2016-10" db="EMBL/GenBank/DDBJ databases">
        <authorList>
            <person name="de Groot N.N."/>
        </authorList>
    </citation>
    <scope>NUCLEOTIDE SEQUENCE</scope>
    <source>
        <strain evidence="6">C.0024</strain>
    </source>
</reference>
<evidence type="ECO:0000256" key="3">
    <source>
        <dbReference type="ARBA" id="ARBA00021584"/>
    </source>
</evidence>
<feature type="transmembrane region" description="Helical" evidence="5">
    <location>
        <begin position="40"/>
        <end position="58"/>
    </location>
</feature>
<organism evidence="6">
    <name type="scientific">Trichogloeopsis pedicellata</name>
    <dbReference type="NCBI Taxonomy" id="1495610"/>
    <lineage>
        <taxon>Eukaryota</taxon>
        <taxon>Rhodophyta</taxon>
        <taxon>Florideophyceae</taxon>
        <taxon>Nemaliophycidae</taxon>
        <taxon>Nemaliales</taxon>
        <taxon>Liagoraceae</taxon>
        <taxon>Trichogloeopsis</taxon>
    </lineage>
</organism>
<evidence type="ECO:0000256" key="2">
    <source>
        <dbReference type="ARBA" id="ARBA00010985"/>
    </source>
</evidence>
<keyword evidence="5" id="KW-0812">Transmembrane</keyword>
<keyword evidence="5" id="KW-0472">Membrane</keyword>
<accession>A0A1G4P0S4</accession>
<protein>
    <recommendedName>
        <fullName evidence="3">Uncharacterized protein ycf33</fullName>
    </recommendedName>
</protein>
<evidence type="ECO:0000256" key="5">
    <source>
        <dbReference type="SAM" id="Phobius"/>
    </source>
</evidence>
<dbReference type="AlphaFoldDB" id="A0A1G4P0S4"/>
<proteinExistence type="inferred from homology"/>
<keyword evidence="6" id="KW-0150">Chloroplast</keyword>
<evidence type="ECO:0000256" key="1">
    <source>
        <dbReference type="ARBA" id="ARBA00004474"/>
    </source>
</evidence>
<dbReference type="Pfam" id="PF05421">
    <property type="entry name" value="DUF751"/>
    <property type="match status" value="1"/>
</dbReference>
<dbReference type="EMBL" id="LT622878">
    <property type="protein sequence ID" value="SCW24484.1"/>
    <property type="molecule type" value="Genomic_DNA"/>
</dbReference>